<accession>A0ABV0ISM1</accession>
<dbReference type="RefSeq" id="WP_347949823.1">
    <property type="nucleotide sequence ID" value="NZ_JBDXMI010000001.1"/>
</dbReference>
<dbReference type="Proteomes" id="UP001462502">
    <property type="component" value="Unassembled WGS sequence"/>
</dbReference>
<dbReference type="Gene3D" id="1.10.10.60">
    <property type="entry name" value="Homeodomain-like"/>
    <property type="match status" value="1"/>
</dbReference>
<proteinExistence type="predicted"/>
<name>A0ABV0ISM1_9NEIS</name>
<evidence type="ECO:0000313" key="2">
    <source>
        <dbReference type="Proteomes" id="UP001462502"/>
    </source>
</evidence>
<sequence>MRVLKECNGIVAGPRGAAAKLGLKRTTLLSRMQRLGIAGRQAAPDACG</sequence>
<reference evidence="1 2" key="1">
    <citation type="submission" date="2024-05" db="EMBL/GenBank/DDBJ databases">
        <authorList>
            <person name="De Oliveira J.P."/>
            <person name="Noriler S.A."/>
            <person name="De Oliveira A.G."/>
            <person name="Sipoli D.S."/>
        </authorList>
    </citation>
    <scope>NUCLEOTIDE SEQUENCE [LARGE SCALE GENOMIC DNA]</scope>
    <source>
        <strain evidence="1 2">LABIM192</strain>
    </source>
</reference>
<dbReference type="EMBL" id="JBDXMI010000001">
    <property type="protein sequence ID" value="MEO9384288.1"/>
    <property type="molecule type" value="Genomic_DNA"/>
</dbReference>
<evidence type="ECO:0000313" key="1">
    <source>
        <dbReference type="EMBL" id="MEO9384288.1"/>
    </source>
</evidence>
<protein>
    <recommendedName>
        <fullName evidence="3">DNA binding HTH domain-containing protein</fullName>
    </recommendedName>
</protein>
<comment type="caution">
    <text evidence="1">The sequence shown here is derived from an EMBL/GenBank/DDBJ whole genome shotgun (WGS) entry which is preliminary data.</text>
</comment>
<evidence type="ECO:0008006" key="3">
    <source>
        <dbReference type="Google" id="ProtNLM"/>
    </source>
</evidence>
<organism evidence="1 2">
    <name type="scientific">Chromobacterium phragmitis</name>
    <dbReference type="NCBI Taxonomy" id="2202141"/>
    <lineage>
        <taxon>Bacteria</taxon>
        <taxon>Pseudomonadati</taxon>
        <taxon>Pseudomonadota</taxon>
        <taxon>Betaproteobacteria</taxon>
        <taxon>Neisseriales</taxon>
        <taxon>Chromobacteriaceae</taxon>
        <taxon>Chromobacterium</taxon>
    </lineage>
</organism>
<gene>
    <name evidence="1" type="ORF">ABI908_09240</name>
</gene>
<keyword evidence="2" id="KW-1185">Reference proteome</keyword>